<dbReference type="EC" id="3.6.1.31" evidence="8"/>
<keyword evidence="8" id="KW-0963">Cytoplasm</keyword>
<evidence type="ECO:0000256" key="5">
    <source>
        <dbReference type="ARBA" id="ARBA00022801"/>
    </source>
</evidence>
<comment type="similarity">
    <text evidence="8">Belongs to the PRA-PH family.</text>
</comment>
<keyword evidence="5 8" id="KW-0378">Hydrolase</keyword>
<dbReference type="SUPFAM" id="SSF101386">
    <property type="entry name" value="all-alpha NTP pyrophosphatases"/>
    <property type="match status" value="1"/>
</dbReference>
<comment type="pathway">
    <text evidence="2 8">Amino-acid biosynthesis; L-histidine biosynthesis; L-histidine from 5-phospho-alpha-D-ribose 1-diphosphate: step 2/9.</text>
</comment>
<evidence type="ECO:0000256" key="6">
    <source>
        <dbReference type="ARBA" id="ARBA00022840"/>
    </source>
</evidence>
<proteinExistence type="inferred from homology"/>
<comment type="subcellular location">
    <subcellularLocation>
        <location evidence="8">Cytoplasm</location>
    </subcellularLocation>
</comment>
<comment type="catalytic activity">
    <reaction evidence="1 8">
        <text>1-(5-phospho-beta-D-ribosyl)-ATP + H2O = 1-(5-phospho-beta-D-ribosyl)-5'-AMP + diphosphate + H(+)</text>
        <dbReference type="Rhea" id="RHEA:22828"/>
        <dbReference type="ChEBI" id="CHEBI:15377"/>
        <dbReference type="ChEBI" id="CHEBI:15378"/>
        <dbReference type="ChEBI" id="CHEBI:33019"/>
        <dbReference type="ChEBI" id="CHEBI:59457"/>
        <dbReference type="ChEBI" id="CHEBI:73183"/>
        <dbReference type="EC" id="3.6.1.31"/>
    </reaction>
</comment>
<evidence type="ECO:0000256" key="4">
    <source>
        <dbReference type="ARBA" id="ARBA00022741"/>
    </source>
</evidence>
<organism evidence="9 10">
    <name type="scientific">Anaerolinea thermophila (strain DSM 14523 / JCM 11388 / NBRC 100420 / UNI-1)</name>
    <dbReference type="NCBI Taxonomy" id="926569"/>
    <lineage>
        <taxon>Bacteria</taxon>
        <taxon>Bacillati</taxon>
        <taxon>Chloroflexota</taxon>
        <taxon>Anaerolineae</taxon>
        <taxon>Anaerolineales</taxon>
        <taxon>Anaerolineaceae</taxon>
        <taxon>Anaerolinea</taxon>
    </lineage>
</organism>
<dbReference type="HAMAP" id="MF_01020">
    <property type="entry name" value="HisE"/>
    <property type="match status" value="1"/>
</dbReference>
<dbReference type="GO" id="GO:0000105">
    <property type="term" value="P:L-histidine biosynthetic process"/>
    <property type="evidence" value="ECO:0007669"/>
    <property type="project" value="UniProtKB-UniRule"/>
</dbReference>
<dbReference type="Gene3D" id="1.10.287.1080">
    <property type="entry name" value="MazG-like"/>
    <property type="match status" value="1"/>
</dbReference>
<dbReference type="GO" id="GO:0005524">
    <property type="term" value="F:ATP binding"/>
    <property type="evidence" value="ECO:0007669"/>
    <property type="project" value="UniProtKB-KW"/>
</dbReference>
<name>E8MYQ8_ANATU</name>
<evidence type="ECO:0000256" key="3">
    <source>
        <dbReference type="ARBA" id="ARBA00022605"/>
    </source>
</evidence>
<dbReference type="UniPathway" id="UPA00031">
    <property type="reaction ID" value="UER00007"/>
</dbReference>
<evidence type="ECO:0000256" key="2">
    <source>
        <dbReference type="ARBA" id="ARBA00005204"/>
    </source>
</evidence>
<dbReference type="InterPro" id="IPR008179">
    <property type="entry name" value="HisE"/>
</dbReference>
<dbReference type="GO" id="GO:0005737">
    <property type="term" value="C:cytoplasm"/>
    <property type="evidence" value="ECO:0007669"/>
    <property type="project" value="UniProtKB-SubCell"/>
</dbReference>
<sequence>MNVRELYAIICERRDHPLPDSYTAKLLAQGEDEILKKIGEEAVEVILAGKAQGDQRLIEEIADLTYHTLVLLASRGLTPEQIADELEKRHRKPRG</sequence>
<keyword evidence="4 8" id="KW-0547">Nucleotide-binding</keyword>
<gene>
    <name evidence="8 9" type="primary">hisE</name>
    <name evidence="9" type="ordered locus">ANT_23680</name>
</gene>
<dbReference type="NCBIfam" id="TIGR03188">
    <property type="entry name" value="histidine_hisI"/>
    <property type="match status" value="1"/>
</dbReference>
<dbReference type="InParanoid" id="E8MYQ8"/>
<dbReference type="HOGENOM" id="CLU_123337_0_0_0"/>
<keyword evidence="7 8" id="KW-0368">Histidine biosynthesis</keyword>
<keyword evidence="10" id="KW-1185">Reference proteome</keyword>
<dbReference type="Proteomes" id="UP000008922">
    <property type="component" value="Chromosome"/>
</dbReference>
<dbReference type="eggNOG" id="COG0140">
    <property type="taxonomic scope" value="Bacteria"/>
</dbReference>
<evidence type="ECO:0000256" key="1">
    <source>
        <dbReference type="ARBA" id="ARBA00001460"/>
    </source>
</evidence>
<dbReference type="CDD" id="cd11534">
    <property type="entry name" value="NTP-PPase_HisIE_like"/>
    <property type="match status" value="1"/>
</dbReference>
<reference evidence="9 10" key="1">
    <citation type="submission" date="2010-12" db="EMBL/GenBank/DDBJ databases">
        <title>Whole genome sequence of Anaerolinea thermophila UNI-1.</title>
        <authorList>
            <person name="Narita-Yamada S."/>
            <person name="Kishi E."/>
            <person name="Watanabe Y."/>
            <person name="Takasaki K."/>
            <person name="Ankai A."/>
            <person name="Oguchi A."/>
            <person name="Fukui S."/>
            <person name="Takahashi M."/>
            <person name="Yashiro I."/>
            <person name="Hosoyama A."/>
            <person name="Sekiguchi Y."/>
            <person name="Hanada S."/>
            <person name="Fujita N."/>
        </authorList>
    </citation>
    <scope>NUCLEOTIDE SEQUENCE [LARGE SCALE GENOMIC DNA]</scope>
    <source>
        <strain evidence="10">DSM 14523 / JCM 11388 / NBRC 100420 / UNI-1</strain>
    </source>
</reference>
<evidence type="ECO:0000313" key="9">
    <source>
        <dbReference type="EMBL" id="BAJ64394.1"/>
    </source>
</evidence>
<dbReference type="KEGG" id="atm:ANT_23680"/>
<dbReference type="PANTHER" id="PTHR42945:SF1">
    <property type="entry name" value="HISTIDINE BIOSYNTHESIS BIFUNCTIONAL PROTEIN HIS7"/>
    <property type="match status" value="1"/>
</dbReference>
<dbReference type="EMBL" id="AP012029">
    <property type="protein sequence ID" value="BAJ64394.1"/>
    <property type="molecule type" value="Genomic_DNA"/>
</dbReference>
<dbReference type="InterPro" id="IPR021130">
    <property type="entry name" value="PRib-ATP_PPHydrolase-like"/>
</dbReference>
<keyword evidence="6 8" id="KW-0067">ATP-binding</keyword>
<dbReference type="STRING" id="926569.ANT_23680"/>
<protein>
    <recommendedName>
        <fullName evidence="8">Phosphoribosyl-ATP pyrophosphatase</fullName>
        <shortName evidence="8">PRA-PH</shortName>
        <ecNumber evidence="8">3.6.1.31</ecNumber>
    </recommendedName>
</protein>
<evidence type="ECO:0000256" key="7">
    <source>
        <dbReference type="ARBA" id="ARBA00023102"/>
    </source>
</evidence>
<dbReference type="Pfam" id="PF01503">
    <property type="entry name" value="PRA-PH"/>
    <property type="match status" value="1"/>
</dbReference>
<accession>E8MYQ8</accession>
<evidence type="ECO:0000313" key="10">
    <source>
        <dbReference type="Proteomes" id="UP000008922"/>
    </source>
</evidence>
<dbReference type="PANTHER" id="PTHR42945">
    <property type="entry name" value="HISTIDINE BIOSYNTHESIS BIFUNCTIONAL PROTEIN"/>
    <property type="match status" value="1"/>
</dbReference>
<dbReference type="RefSeq" id="WP_013560760.1">
    <property type="nucleotide sequence ID" value="NC_014960.1"/>
</dbReference>
<evidence type="ECO:0000256" key="8">
    <source>
        <dbReference type="HAMAP-Rule" id="MF_01020"/>
    </source>
</evidence>
<keyword evidence="3 8" id="KW-0028">Amino-acid biosynthesis</keyword>
<dbReference type="GO" id="GO:0004636">
    <property type="term" value="F:phosphoribosyl-ATP diphosphatase activity"/>
    <property type="evidence" value="ECO:0007669"/>
    <property type="project" value="UniProtKB-UniRule"/>
</dbReference>
<dbReference type="AlphaFoldDB" id="E8MYQ8"/>